<evidence type="ECO:0000313" key="1">
    <source>
        <dbReference type="EMBL" id="KAA6380934.1"/>
    </source>
</evidence>
<organism evidence="1 2">
    <name type="scientific">Streblomastix strix</name>
    <dbReference type="NCBI Taxonomy" id="222440"/>
    <lineage>
        <taxon>Eukaryota</taxon>
        <taxon>Metamonada</taxon>
        <taxon>Preaxostyla</taxon>
        <taxon>Oxymonadida</taxon>
        <taxon>Streblomastigidae</taxon>
        <taxon>Streblomastix</taxon>
    </lineage>
</organism>
<sequence>MNEMNHGGTAPNVIGLALQYTLGPSLQNPPFVSTLLRPHKIGFPAEQLTDPLDAPVDAQVPA</sequence>
<feature type="non-terminal residue" evidence="1">
    <location>
        <position position="62"/>
    </location>
</feature>
<protein>
    <submittedName>
        <fullName evidence="1">Uncharacterized protein</fullName>
    </submittedName>
</protein>
<dbReference type="AlphaFoldDB" id="A0A5J4VEZ0"/>
<accession>A0A5J4VEZ0</accession>
<comment type="caution">
    <text evidence="1">The sequence shown here is derived from an EMBL/GenBank/DDBJ whole genome shotgun (WGS) entry which is preliminary data.</text>
</comment>
<dbReference type="EMBL" id="SNRW01007628">
    <property type="protein sequence ID" value="KAA6380934.1"/>
    <property type="molecule type" value="Genomic_DNA"/>
</dbReference>
<name>A0A5J4VEZ0_9EUKA</name>
<proteinExistence type="predicted"/>
<reference evidence="1 2" key="1">
    <citation type="submission" date="2019-03" db="EMBL/GenBank/DDBJ databases">
        <title>Single cell metagenomics reveals metabolic interactions within the superorganism composed of flagellate Streblomastix strix and complex community of Bacteroidetes bacteria on its surface.</title>
        <authorList>
            <person name="Treitli S.C."/>
            <person name="Kolisko M."/>
            <person name="Husnik F."/>
            <person name="Keeling P."/>
            <person name="Hampl V."/>
        </authorList>
    </citation>
    <scope>NUCLEOTIDE SEQUENCE [LARGE SCALE GENOMIC DNA]</scope>
    <source>
        <strain evidence="1">ST1C</strain>
    </source>
</reference>
<evidence type="ECO:0000313" key="2">
    <source>
        <dbReference type="Proteomes" id="UP000324800"/>
    </source>
</evidence>
<gene>
    <name evidence="1" type="ORF">EZS28_023537</name>
</gene>
<dbReference type="Proteomes" id="UP000324800">
    <property type="component" value="Unassembled WGS sequence"/>
</dbReference>